<evidence type="ECO:0000256" key="5">
    <source>
        <dbReference type="HAMAP-Rule" id="MF_00601"/>
    </source>
</evidence>
<dbReference type="UniPathway" id="UPA00560"/>
<organism evidence="6 7">
    <name type="scientific">Zunongwangia mangrovi</name>
    <dbReference type="NCBI Taxonomy" id="1334022"/>
    <lineage>
        <taxon>Bacteria</taxon>
        <taxon>Pseudomonadati</taxon>
        <taxon>Bacteroidota</taxon>
        <taxon>Flavobacteriia</taxon>
        <taxon>Flavobacteriales</taxon>
        <taxon>Flavobacteriaceae</taxon>
        <taxon>Zunongwangia</taxon>
    </lineage>
</organism>
<dbReference type="Pfam" id="PF05985">
    <property type="entry name" value="EutC"/>
    <property type="match status" value="1"/>
</dbReference>
<dbReference type="GO" id="GO:0031471">
    <property type="term" value="C:ethanolamine degradation polyhedral organelle"/>
    <property type="evidence" value="ECO:0007669"/>
    <property type="project" value="UniProtKB-UniRule"/>
</dbReference>
<accession>A0A1I1MC04</accession>
<dbReference type="GO" id="GO:0008851">
    <property type="term" value="F:ethanolamine ammonia-lyase activity"/>
    <property type="evidence" value="ECO:0007669"/>
    <property type="project" value="UniProtKB-UniRule"/>
</dbReference>
<comment type="subunit">
    <text evidence="5">The basic unit is a heterodimer which dimerizes to form tetramers. The heterotetramers trimerize; 6 large subunits form a core ring with 6 small subunits projecting outwards.</text>
</comment>
<dbReference type="GO" id="GO:0009350">
    <property type="term" value="C:ethanolamine ammonia-lyase complex"/>
    <property type="evidence" value="ECO:0007669"/>
    <property type="project" value="UniProtKB-UniRule"/>
</dbReference>
<reference evidence="7" key="1">
    <citation type="submission" date="2016-10" db="EMBL/GenBank/DDBJ databases">
        <authorList>
            <person name="Varghese N."/>
            <person name="Submissions S."/>
        </authorList>
    </citation>
    <scope>NUCLEOTIDE SEQUENCE [LARGE SCALE GENOMIC DNA]</scope>
    <source>
        <strain evidence="7">DSM 24499</strain>
    </source>
</reference>
<gene>
    <name evidence="5" type="primary">eutC</name>
    <name evidence="6" type="ORF">SAMN04487907_10954</name>
</gene>
<comment type="cofactor">
    <cofactor evidence="5">
        <name>adenosylcob(III)alamin</name>
        <dbReference type="ChEBI" id="CHEBI:18408"/>
    </cofactor>
    <text evidence="5">Binds between the large and small subunits.</text>
</comment>
<evidence type="ECO:0000313" key="6">
    <source>
        <dbReference type="EMBL" id="SFC80648.1"/>
    </source>
</evidence>
<dbReference type="PANTHER" id="PTHR39330">
    <property type="entry name" value="ETHANOLAMINE AMMONIA-LYASE LIGHT CHAIN"/>
    <property type="match status" value="1"/>
</dbReference>
<evidence type="ECO:0000256" key="1">
    <source>
        <dbReference type="ARBA" id="ARBA00022628"/>
    </source>
</evidence>
<feature type="binding site" evidence="5">
    <location>
        <position position="204"/>
    </location>
    <ligand>
        <name>adenosylcob(III)alamin</name>
        <dbReference type="ChEBI" id="CHEBI:18408"/>
    </ligand>
</feature>
<keyword evidence="1 5" id="KW-0846">Cobalamin</keyword>
<keyword evidence="4 5" id="KW-1283">Bacterial microcompartment</keyword>
<dbReference type="NCBIfam" id="NF003971">
    <property type="entry name" value="PRK05465.1"/>
    <property type="match status" value="1"/>
</dbReference>
<evidence type="ECO:0000313" key="7">
    <source>
        <dbReference type="Proteomes" id="UP000199438"/>
    </source>
</evidence>
<dbReference type="PIRSF" id="PIRSF018982">
    <property type="entry name" value="EutC"/>
    <property type="match status" value="1"/>
</dbReference>
<evidence type="ECO:0000256" key="3">
    <source>
        <dbReference type="ARBA" id="ARBA00023285"/>
    </source>
</evidence>
<name>A0A1I1MC04_9FLAO</name>
<dbReference type="InterPro" id="IPR009246">
    <property type="entry name" value="EutC"/>
</dbReference>
<keyword evidence="3 5" id="KW-0170">Cobalt</keyword>
<protein>
    <recommendedName>
        <fullName evidence="5">Ethanolamine ammonia-lyase small subunit</fullName>
        <shortName evidence="5">EAL small subunit</shortName>
        <ecNumber evidence="5">4.3.1.7</ecNumber>
    </recommendedName>
</protein>
<comment type="catalytic activity">
    <reaction evidence="5">
        <text>ethanolamine = acetaldehyde + NH4(+)</text>
        <dbReference type="Rhea" id="RHEA:15313"/>
        <dbReference type="ChEBI" id="CHEBI:15343"/>
        <dbReference type="ChEBI" id="CHEBI:28938"/>
        <dbReference type="ChEBI" id="CHEBI:57603"/>
        <dbReference type="EC" id="4.3.1.7"/>
    </reaction>
</comment>
<dbReference type="EC" id="4.3.1.7" evidence="5"/>
<dbReference type="InterPro" id="IPR042255">
    <property type="entry name" value="EutC_N"/>
</dbReference>
<dbReference type="Proteomes" id="UP000199438">
    <property type="component" value="Unassembled WGS sequence"/>
</dbReference>
<dbReference type="OrthoDB" id="114248at2"/>
<dbReference type="STRING" id="1334022.SAMN04487907_10954"/>
<comment type="similarity">
    <text evidence="5">Belongs to the EutC family.</text>
</comment>
<proteinExistence type="inferred from homology"/>
<dbReference type="EMBL" id="FOKV01000009">
    <property type="protein sequence ID" value="SFC80648.1"/>
    <property type="molecule type" value="Genomic_DNA"/>
</dbReference>
<comment type="pathway">
    <text evidence="5">Amine and polyamine degradation; ethanolamine degradation.</text>
</comment>
<dbReference type="AlphaFoldDB" id="A0A1I1MC04"/>
<keyword evidence="2 5" id="KW-0456">Lyase</keyword>
<dbReference type="Gene3D" id="1.10.30.40">
    <property type="entry name" value="Ethanolamine ammonia-lyase light chain (EutC), N-terminal domain"/>
    <property type="match status" value="1"/>
</dbReference>
<dbReference type="HAMAP" id="MF_00601">
    <property type="entry name" value="EutC"/>
    <property type="match status" value="1"/>
</dbReference>
<sequence length="251" mass="27739">MDKPEIYKNEIQKDPYTQLRELSKARIALGNTGGSQSIKDVLQFQLDHAKARDAIYTDFNIEKIEADLSNFDLKVFKFKSKAEDREQYLKRPDLGKLLADSEQENASGFDIIFNIVDGLSPEATLQSAEIIEKLLPKLKEKYSAAISIVENGRVAIGDEIAEKLNGKFTATFIGERPGLSSPKSLGIYTTYGPKSGTTDEKRNCISNIHSDGMSTAAAAELLEFLITESFAKKISGVSLKSDLKNHKIDNA</sequence>
<dbReference type="GO" id="GO:0031419">
    <property type="term" value="F:cobalamin binding"/>
    <property type="evidence" value="ECO:0007669"/>
    <property type="project" value="UniProtKB-UniRule"/>
</dbReference>
<evidence type="ECO:0000256" key="4">
    <source>
        <dbReference type="ARBA" id="ARBA00024446"/>
    </source>
</evidence>
<comment type="function">
    <text evidence="5">Catalyzes the deamination of various vicinal amino-alcohols to oxo compounds. Allows this organism to utilize ethanolamine as the sole source of nitrogen and carbon in the presence of external vitamin B12.</text>
</comment>
<keyword evidence="7" id="KW-1185">Reference proteome</keyword>
<comment type="subcellular location">
    <subcellularLocation>
        <location evidence="5">Bacterial microcompartment</location>
    </subcellularLocation>
</comment>
<dbReference type="GO" id="GO:0006520">
    <property type="term" value="P:amino acid metabolic process"/>
    <property type="evidence" value="ECO:0007669"/>
    <property type="project" value="InterPro"/>
</dbReference>
<dbReference type="PANTHER" id="PTHR39330:SF1">
    <property type="entry name" value="ETHANOLAMINE AMMONIA-LYASE SMALL SUBUNIT"/>
    <property type="match status" value="1"/>
</dbReference>
<feature type="binding site" evidence="5">
    <location>
        <position position="154"/>
    </location>
    <ligand>
        <name>adenosylcob(III)alamin</name>
        <dbReference type="ChEBI" id="CHEBI:18408"/>
    </ligand>
</feature>
<dbReference type="RefSeq" id="WP_092544374.1">
    <property type="nucleotide sequence ID" value="NZ_FOKV01000009.1"/>
</dbReference>
<dbReference type="Gene3D" id="3.40.50.11240">
    <property type="entry name" value="Ethanolamine ammonia-lyase light chain (EutC)"/>
    <property type="match status" value="1"/>
</dbReference>
<evidence type="ECO:0000256" key="2">
    <source>
        <dbReference type="ARBA" id="ARBA00023239"/>
    </source>
</evidence>
<dbReference type="GO" id="GO:0046336">
    <property type="term" value="P:ethanolamine catabolic process"/>
    <property type="evidence" value="ECO:0007669"/>
    <property type="project" value="UniProtKB-UniRule"/>
</dbReference>
<feature type="binding site" evidence="5">
    <location>
        <position position="175"/>
    </location>
    <ligand>
        <name>adenosylcob(III)alamin</name>
        <dbReference type="ChEBI" id="CHEBI:18408"/>
    </ligand>
</feature>
<dbReference type="InterPro" id="IPR042251">
    <property type="entry name" value="EutC_C"/>
</dbReference>